<evidence type="ECO:0000256" key="20">
    <source>
        <dbReference type="ARBA" id="ARBA00047734"/>
    </source>
</evidence>
<reference evidence="26 27" key="1">
    <citation type="submission" date="2019-02" db="EMBL/GenBank/DDBJ databases">
        <title>Genomic data mining of an Antarctic deep-sea actinobacterium, Janibacterlimosus P3-3-X1.</title>
        <authorList>
            <person name="Liao L."/>
            <person name="Chen B."/>
        </authorList>
    </citation>
    <scope>NUCLEOTIDE SEQUENCE [LARGE SCALE GENOMIC DNA]</scope>
    <source>
        <strain evidence="26 27">P3-3-X1</strain>
    </source>
</reference>
<dbReference type="AlphaFoldDB" id="A0A4P6MVZ9"/>
<keyword evidence="4" id="KW-1003">Cell membrane</keyword>
<evidence type="ECO:0000256" key="22">
    <source>
        <dbReference type="ARBA" id="ARBA00048074"/>
    </source>
</evidence>
<evidence type="ECO:0000256" key="16">
    <source>
        <dbReference type="ARBA" id="ARBA00038848"/>
    </source>
</evidence>
<comment type="catalytic activity">
    <reaction evidence="20">
        <text>hexadecanoyl-CoA + H2O = hexadecanoate + CoA + H(+)</text>
        <dbReference type="Rhea" id="RHEA:16645"/>
        <dbReference type="ChEBI" id="CHEBI:7896"/>
        <dbReference type="ChEBI" id="CHEBI:15377"/>
        <dbReference type="ChEBI" id="CHEBI:15378"/>
        <dbReference type="ChEBI" id="CHEBI:57287"/>
        <dbReference type="ChEBI" id="CHEBI:57379"/>
        <dbReference type="EC" id="3.1.2.2"/>
    </reaction>
    <physiologicalReaction direction="left-to-right" evidence="20">
        <dbReference type="Rhea" id="RHEA:16646"/>
    </physiologicalReaction>
</comment>
<comment type="catalytic activity">
    <reaction evidence="13">
        <text>(5Z,8Z,11Z,14Z)-eicosatetraenoyl-CoA + H2O = (5Z,8Z,11Z,14Z)-eicosatetraenoate + CoA + H(+)</text>
        <dbReference type="Rhea" id="RHEA:40151"/>
        <dbReference type="ChEBI" id="CHEBI:15377"/>
        <dbReference type="ChEBI" id="CHEBI:15378"/>
        <dbReference type="ChEBI" id="CHEBI:32395"/>
        <dbReference type="ChEBI" id="CHEBI:57287"/>
        <dbReference type="ChEBI" id="CHEBI:57368"/>
    </reaction>
    <physiologicalReaction direction="left-to-right" evidence="13">
        <dbReference type="Rhea" id="RHEA:40152"/>
    </physiologicalReaction>
</comment>
<evidence type="ECO:0000256" key="21">
    <source>
        <dbReference type="ARBA" id="ARBA00047969"/>
    </source>
</evidence>
<dbReference type="EC" id="3.1.2.2" evidence="16"/>
<sequence length="248" mass="25861">MFNRERTRRHMTDGAFASPFPVEDPVALAALEVAQSGLAAAVRALADATVRTRVAAPDLAAVAEQVETLTARLLAEAQEGPLGLETDSAGRLRDHGNAMVGMRNPIAPPLVVTGDESGSTSCALTLGAGYEGPPGYVHGGIVAAVLDQVLGSVPAHLGLPGMTAYLNTTYRRPTPLGAPLHCRGWVERVDGWKVHARGEIRDAQDLVTAEAEALFVVPRWAREHLDRPTGDAAGTAPGGEAAQEPSAS</sequence>
<evidence type="ECO:0000256" key="19">
    <source>
        <dbReference type="ARBA" id="ARBA00047588"/>
    </source>
</evidence>
<evidence type="ECO:0000256" key="23">
    <source>
        <dbReference type="ARBA" id="ARBA00048180"/>
    </source>
</evidence>
<dbReference type="SUPFAM" id="SSF54637">
    <property type="entry name" value="Thioesterase/thiol ester dehydrase-isomerase"/>
    <property type="match status" value="1"/>
</dbReference>
<keyword evidence="27" id="KW-1185">Reference proteome</keyword>
<evidence type="ECO:0000256" key="14">
    <source>
        <dbReference type="ARBA" id="ARBA00037002"/>
    </source>
</evidence>
<evidence type="ECO:0000256" key="17">
    <source>
        <dbReference type="ARBA" id="ARBA00040123"/>
    </source>
</evidence>
<comment type="similarity">
    <text evidence="15">Belongs to the THEM4/THEM5 thioesterase family.</text>
</comment>
<dbReference type="KEGG" id="jli:EXU32_04025"/>
<evidence type="ECO:0000256" key="13">
    <source>
        <dbReference type="ARBA" id="ARBA00035852"/>
    </source>
</evidence>
<comment type="catalytic activity">
    <reaction evidence="23">
        <text>tetradecanoyl-CoA + H2O = tetradecanoate + CoA + H(+)</text>
        <dbReference type="Rhea" id="RHEA:40119"/>
        <dbReference type="ChEBI" id="CHEBI:15377"/>
        <dbReference type="ChEBI" id="CHEBI:15378"/>
        <dbReference type="ChEBI" id="CHEBI:30807"/>
        <dbReference type="ChEBI" id="CHEBI:57287"/>
        <dbReference type="ChEBI" id="CHEBI:57385"/>
    </reaction>
    <physiologicalReaction direction="left-to-right" evidence="23">
        <dbReference type="Rhea" id="RHEA:40120"/>
    </physiologicalReaction>
</comment>
<proteinExistence type="inferred from homology"/>
<dbReference type="CDD" id="cd03443">
    <property type="entry name" value="PaaI_thioesterase"/>
    <property type="match status" value="1"/>
</dbReference>
<dbReference type="GO" id="GO:0016787">
    <property type="term" value="F:hydrolase activity"/>
    <property type="evidence" value="ECO:0007669"/>
    <property type="project" value="UniProtKB-KW"/>
</dbReference>
<dbReference type="Pfam" id="PF03061">
    <property type="entry name" value="4HBT"/>
    <property type="match status" value="1"/>
</dbReference>
<comment type="catalytic activity">
    <reaction evidence="14">
        <text>(9Z)-octadecenoyl-CoA + H2O = (9Z)-octadecenoate + CoA + H(+)</text>
        <dbReference type="Rhea" id="RHEA:40139"/>
        <dbReference type="ChEBI" id="CHEBI:15377"/>
        <dbReference type="ChEBI" id="CHEBI:15378"/>
        <dbReference type="ChEBI" id="CHEBI:30823"/>
        <dbReference type="ChEBI" id="CHEBI:57287"/>
        <dbReference type="ChEBI" id="CHEBI:57387"/>
    </reaction>
    <physiologicalReaction direction="left-to-right" evidence="14">
        <dbReference type="Rhea" id="RHEA:40140"/>
    </physiologicalReaction>
</comment>
<comment type="catalytic activity">
    <reaction evidence="19">
        <text>octanoyl-CoA + H2O = octanoate + CoA + H(+)</text>
        <dbReference type="Rhea" id="RHEA:30143"/>
        <dbReference type="ChEBI" id="CHEBI:15377"/>
        <dbReference type="ChEBI" id="CHEBI:15378"/>
        <dbReference type="ChEBI" id="CHEBI:25646"/>
        <dbReference type="ChEBI" id="CHEBI:57287"/>
        <dbReference type="ChEBI" id="CHEBI:57386"/>
    </reaction>
    <physiologicalReaction direction="left-to-right" evidence="19">
        <dbReference type="Rhea" id="RHEA:30144"/>
    </physiologicalReaction>
</comment>
<feature type="domain" description="Thioesterase" evidence="25">
    <location>
        <begin position="135"/>
        <end position="207"/>
    </location>
</feature>
<keyword evidence="10" id="KW-0443">Lipid metabolism</keyword>
<dbReference type="InterPro" id="IPR052365">
    <property type="entry name" value="THEM4/THEM5_acyl-CoA_thioest"/>
</dbReference>
<dbReference type="GO" id="GO:0006631">
    <property type="term" value="P:fatty acid metabolic process"/>
    <property type="evidence" value="ECO:0007669"/>
    <property type="project" value="UniProtKB-KW"/>
</dbReference>
<dbReference type="PANTHER" id="PTHR12418:SF19">
    <property type="entry name" value="ACYL-COENZYME A THIOESTERASE THEM4"/>
    <property type="match status" value="1"/>
</dbReference>
<evidence type="ECO:0000256" key="11">
    <source>
        <dbReference type="ARBA" id="ARBA00023136"/>
    </source>
</evidence>
<organism evidence="26 27">
    <name type="scientific">Janibacter limosus</name>
    <dbReference type="NCBI Taxonomy" id="53458"/>
    <lineage>
        <taxon>Bacteria</taxon>
        <taxon>Bacillati</taxon>
        <taxon>Actinomycetota</taxon>
        <taxon>Actinomycetes</taxon>
        <taxon>Micrococcales</taxon>
        <taxon>Intrasporangiaceae</taxon>
        <taxon>Janibacter</taxon>
    </lineage>
</organism>
<keyword evidence="12" id="KW-0966">Cell projection</keyword>
<gene>
    <name evidence="26" type="ORF">EXU32_04025</name>
</gene>
<dbReference type="GO" id="GO:0016020">
    <property type="term" value="C:membrane"/>
    <property type="evidence" value="ECO:0007669"/>
    <property type="project" value="UniProtKB-SubCell"/>
</dbReference>
<evidence type="ECO:0000256" key="9">
    <source>
        <dbReference type="ARBA" id="ARBA00022946"/>
    </source>
</evidence>
<dbReference type="InterPro" id="IPR029069">
    <property type="entry name" value="HotDog_dom_sf"/>
</dbReference>
<name>A0A4P6MVZ9_9MICO</name>
<dbReference type="PANTHER" id="PTHR12418">
    <property type="entry name" value="ACYL-COENZYME A THIOESTERASE THEM4"/>
    <property type="match status" value="1"/>
</dbReference>
<keyword evidence="7" id="KW-0378">Hydrolase</keyword>
<keyword evidence="9" id="KW-0809">Transit peptide</keyword>
<comment type="subcellular location">
    <subcellularLocation>
        <location evidence="3">Cell projection</location>
        <location evidence="3">Ruffle membrane</location>
    </subcellularLocation>
    <subcellularLocation>
        <location evidence="2">Cytoplasm</location>
    </subcellularLocation>
    <subcellularLocation>
        <location evidence="1">Membrane</location>
        <topology evidence="1">Peripheral membrane protein</topology>
    </subcellularLocation>
</comment>
<dbReference type="GO" id="GO:0005737">
    <property type="term" value="C:cytoplasm"/>
    <property type="evidence" value="ECO:0007669"/>
    <property type="project" value="UniProtKB-SubCell"/>
</dbReference>
<evidence type="ECO:0000256" key="4">
    <source>
        <dbReference type="ARBA" id="ARBA00022475"/>
    </source>
</evidence>
<keyword evidence="6" id="KW-0053">Apoptosis</keyword>
<dbReference type="InterPro" id="IPR006683">
    <property type="entry name" value="Thioestr_dom"/>
</dbReference>
<dbReference type="STRING" id="1216970.GCA_001570985_01043"/>
<evidence type="ECO:0000256" key="8">
    <source>
        <dbReference type="ARBA" id="ARBA00022832"/>
    </source>
</evidence>
<evidence type="ECO:0000256" key="10">
    <source>
        <dbReference type="ARBA" id="ARBA00023098"/>
    </source>
</evidence>
<protein>
    <recommendedName>
        <fullName evidence="17">Acyl-coenzyme A thioesterase THEM4</fullName>
        <ecNumber evidence="16">3.1.2.2</ecNumber>
    </recommendedName>
    <alternativeName>
        <fullName evidence="18">Thioesterase superfamily member 4</fullName>
    </alternativeName>
</protein>
<dbReference type="OrthoDB" id="9813282at2"/>
<keyword evidence="11" id="KW-0472">Membrane</keyword>
<evidence type="ECO:0000256" key="24">
    <source>
        <dbReference type="SAM" id="MobiDB-lite"/>
    </source>
</evidence>
<evidence type="ECO:0000256" key="6">
    <source>
        <dbReference type="ARBA" id="ARBA00022703"/>
    </source>
</evidence>
<evidence type="ECO:0000256" key="1">
    <source>
        <dbReference type="ARBA" id="ARBA00004170"/>
    </source>
</evidence>
<accession>A0A4P6MVZ9</accession>
<evidence type="ECO:0000256" key="12">
    <source>
        <dbReference type="ARBA" id="ARBA00023273"/>
    </source>
</evidence>
<comment type="catalytic activity">
    <reaction evidence="21">
        <text>decanoyl-CoA + H2O = decanoate + CoA + H(+)</text>
        <dbReference type="Rhea" id="RHEA:40059"/>
        <dbReference type="ChEBI" id="CHEBI:15377"/>
        <dbReference type="ChEBI" id="CHEBI:15378"/>
        <dbReference type="ChEBI" id="CHEBI:27689"/>
        <dbReference type="ChEBI" id="CHEBI:57287"/>
        <dbReference type="ChEBI" id="CHEBI:61430"/>
    </reaction>
    <physiologicalReaction direction="left-to-right" evidence="21">
        <dbReference type="Rhea" id="RHEA:40060"/>
    </physiologicalReaction>
</comment>
<feature type="region of interest" description="Disordered" evidence="24">
    <location>
        <begin position="226"/>
        <end position="248"/>
    </location>
</feature>
<evidence type="ECO:0000256" key="7">
    <source>
        <dbReference type="ARBA" id="ARBA00022801"/>
    </source>
</evidence>
<evidence type="ECO:0000256" key="18">
    <source>
        <dbReference type="ARBA" id="ARBA00043210"/>
    </source>
</evidence>
<feature type="compositionally biased region" description="Low complexity" evidence="24">
    <location>
        <begin position="230"/>
        <end position="242"/>
    </location>
</feature>
<keyword evidence="5" id="KW-0963">Cytoplasm</keyword>
<evidence type="ECO:0000256" key="2">
    <source>
        <dbReference type="ARBA" id="ARBA00004496"/>
    </source>
</evidence>
<dbReference type="Gene3D" id="3.10.129.10">
    <property type="entry name" value="Hotdog Thioesterase"/>
    <property type="match status" value="1"/>
</dbReference>
<comment type="catalytic activity">
    <reaction evidence="22">
        <text>dodecanoyl-CoA + H2O = dodecanoate + CoA + H(+)</text>
        <dbReference type="Rhea" id="RHEA:30135"/>
        <dbReference type="ChEBI" id="CHEBI:15377"/>
        <dbReference type="ChEBI" id="CHEBI:15378"/>
        <dbReference type="ChEBI" id="CHEBI:18262"/>
        <dbReference type="ChEBI" id="CHEBI:57287"/>
        <dbReference type="ChEBI" id="CHEBI:57375"/>
    </reaction>
    <physiologicalReaction direction="left-to-right" evidence="22">
        <dbReference type="Rhea" id="RHEA:30136"/>
    </physiologicalReaction>
</comment>
<evidence type="ECO:0000256" key="3">
    <source>
        <dbReference type="ARBA" id="ARBA00004632"/>
    </source>
</evidence>
<evidence type="ECO:0000256" key="15">
    <source>
        <dbReference type="ARBA" id="ARBA00038456"/>
    </source>
</evidence>
<evidence type="ECO:0000259" key="25">
    <source>
        <dbReference type="Pfam" id="PF03061"/>
    </source>
</evidence>
<dbReference type="EMBL" id="CP036164">
    <property type="protein sequence ID" value="QBF45503.1"/>
    <property type="molecule type" value="Genomic_DNA"/>
</dbReference>
<keyword evidence="8" id="KW-0276">Fatty acid metabolism</keyword>
<evidence type="ECO:0000313" key="27">
    <source>
        <dbReference type="Proteomes" id="UP000290408"/>
    </source>
</evidence>
<evidence type="ECO:0000256" key="5">
    <source>
        <dbReference type="ARBA" id="ARBA00022490"/>
    </source>
</evidence>
<evidence type="ECO:0000313" key="26">
    <source>
        <dbReference type="EMBL" id="QBF45503.1"/>
    </source>
</evidence>
<dbReference type="Proteomes" id="UP000290408">
    <property type="component" value="Chromosome"/>
</dbReference>